<dbReference type="OrthoDB" id="9255830at2"/>
<dbReference type="InterPro" id="IPR006073">
    <property type="entry name" value="GTP-bd"/>
</dbReference>
<name>A0A318IVI5_9NEIS</name>
<dbReference type="AlphaFoldDB" id="A0A318IVI5"/>
<dbReference type="Proteomes" id="UP000248395">
    <property type="component" value="Unassembled WGS sequence"/>
</dbReference>
<dbReference type="GO" id="GO:0005525">
    <property type="term" value="F:GTP binding"/>
    <property type="evidence" value="ECO:0007669"/>
    <property type="project" value="InterPro"/>
</dbReference>
<gene>
    <name evidence="2" type="ORF">DFR38_1345</name>
</gene>
<dbReference type="EMBL" id="QJKC01000034">
    <property type="protein sequence ID" value="PXX38620.1"/>
    <property type="molecule type" value="Genomic_DNA"/>
</dbReference>
<keyword evidence="3" id="KW-1185">Reference proteome</keyword>
<reference evidence="2 3" key="1">
    <citation type="submission" date="2018-05" db="EMBL/GenBank/DDBJ databases">
        <title>Genomic Encyclopedia of Type Strains, Phase IV (KMG-IV): sequencing the most valuable type-strain genomes for metagenomic binning, comparative biology and taxonomic classification.</title>
        <authorList>
            <person name="Goeker M."/>
        </authorList>
    </citation>
    <scope>NUCLEOTIDE SEQUENCE [LARGE SCALE GENOMIC DNA]</scope>
    <source>
        <strain evidence="2 3">DSM 25134</strain>
    </source>
</reference>
<dbReference type="InterPro" id="IPR027417">
    <property type="entry name" value="P-loop_NTPase"/>
</dbReference>
<dbReference type="RefSeq" id="WP_059285496.1">
    <property type="nucleotide sequence ID" value="NZ_LNQU01000029.1"/>
</dbReference>
<dbReference type="Pfam" id="PF01926">
    <property type="entry name" value="MMR_HSR1"/>
    <property type="match status" value="1"/>
</dbReference>
<evidence type="ECO:0000259" key="1">
    <source>
        <dbReference type="Pfam" id="PF01926"/>
    </source>
</evidence>
<accession>A0A318IVI5</accession>
<dbReference type="CDD" id="cd00882">
    <property type="entry name" value="Ras_like_GTPase"/>
    <property type="match status" value="1"/>
</dbReference>
<evidence type="ECO:0000313" key="3">
    <source>
        <dbReference type="Proteomes" id="UP000248395"/>
    </source>
</evidence>
<sequence>MNTRDNFDFGERFSEEFSKVRRETKKPNILVMGATGTGKSSLVNLVFDEELAAVGAGKPVTDGVLAYENQLVRIYDSEGYESGQEQQARFKARVVDFINRQESDLSARVHLVWYCISQANHRVLDIDLETIRCVASMQVPIAVVMTQADQVSEDDSAKMLATIQNSCPSVTIFESSTNPDLGLSTEPLIQWAYDNLSEALRIGFISASKHAIKLKRSESLKIVAQHSVAAATMAASPIPFSDAPLLVGNQMAMLARLASIWNLSGLQAVAGGSTTGMLMTQLGRTLAGNLVKLIPGVGSWVGGTVNATVASALTGAMGYAVTEICAQILSDELNGGRMKEFSEYFSTEIMAEMVKQAMRRGGTHA</sequence>
<protein>
    <submittedName>
        <fullName evidence="2">Uncharacterized protein (DUF697 family)</fullName>
    </submittedName>
</protein>
<comment type="caution">
    <text evidence="2">The sequence shown here is derived from an EMBL/GenBank/DDBJ whole genome shotgun (WGS) entry which is preliminary data.</text>
</comment>
<organism evidence="2 3">
    <name type="scientific">Aquitalea magnusonii</name>
    <dbReference type="NCBI Taxonomy" id="332411"/>
    <lineage>
        <taxon>Bacteria</taxon>
        <taxon>Pseudomonadati</taxon>
        <taxon>Pseudomonadota</taxon>
        <taxon>Betaproteobacteria</taxon>
        <taxon>Neisseriales</taxon>
        <taxon>Chromobacteriaceae</taxon>
        <taxon>Aquitalea</taxon>
    </lineage>
</organism>
<dbReference type="Gene3D" id="3.40.50.300">
    <property type="entry name" value="P-loop containing nucleotide triphosphate hydrolases"/>
    <property type="match status" value="1"/>
</dbReference>
<dbReference type="SUPFAM" id="SSF52540">
    <property type="entry name" value="P-loop containing nucleoside triphosphate hydrolases"/>
    <property type="match status" value="1"/>
</dbReference>
<evidence type="ECO:0000313" key="2">
    <source>
        <dbReference type="EMBL" id="PXX38620.1"/>
    </source>
</evidence>
<feature type="domain" description="G" evidence="1">
    <location>
        <begin position="29"/>
        <end position="146"/>
    </location>
</feature>
<proteinExistence type="predicted"/>